<evidence type="ECO:0008006" key="3">
    <source>
        <dbReference type="Google" id="ProtNLM"/>
    </source>
</evidence>
<dbReference type="Pfam" id="PF12322">
    <property type="entry name" value="T4_baseplate"/>
    <property type="match status" value="1"/>
</dbReference>
<dbReference type="RefSeq" id="WP_379728967.1">
    <property type="nucleotide sequence ID" value="NZ_JBHRYJ010000004.1"/>
</dbReference>
<sequence>MQGLTARQLLEVWEQGEVRHPLDRALMILSAAAGLQATSATWGSLADLSIGERNHRLLELRAATFGPAIAVATACPACGMPLEFTIDSRMLVEAAPPAEAKPLRLQSDGLDLVLRLPTSRDLASLVQDAGMAGDPRDRLVRRCVVDGMTPDDPPALSEDVLRALSALLAEADPLADILFALSCPKCEQQSHQPLDVAAFFWAEIVAQARRILAEVDALARVYHWPEADILALEPRRRQAYLERVLS</sequence>
<organism evidence="1 2">
    <name type="scientific">Ferrovibrio xuzhouensis</name>
    <dbReference type="NCBI Taxonomy" id="1576914"/>
    <lineage>
        <taxon>Bacteria</taxon>
        <taxon>Pseudomonadati</taxon>
        <taxon>Pseudomonadota</taxon>
        <taxon>Alphaproteobacteria</taxon>
        <taxon>Rhodospirillales</taxon>
        <taxon>Rhodospirillaceae</taxon>
        <taxon>Ferrovibrio</taxon>
    </lineage>
</organism>
<reference evidence="2" key="1">
    <citation type="journal article" date="2019" name="Int. J. Syst. Evol. Microbiol.">
        <title>The Global Catalogue of Microorganisms (GCM) 10K type strain sequencing project: providing services to taxonomists for standard genome sequencing and annotation.</title>
        <authorList>
            <consortium name="The Broad Institute Genomics Platform"/>
            <consortium name="The Broad Institute Genome Sequencing Center for Infectious Disease"/>
            <person name="Wu L."/>
            <person name="Ma J."/>
        </authorList>
    </citation>
    <scope>NUCLEOTIDE SEQUENCE [LARGE SCALE GENOMIC DNA]</scope>
    <source>
        <strain evidence="2">KCTC 42182</strain>
    </source>
</reference>
<protein>
    <recommendedName>
        <fullName evidence="3">Phage baseplate protein</fullName>
    </recommendedName>
</protein>
<comment type="caution">
    <text evidence="1">The sequence shown here is derived from an EMBL/GenBank/DDBJ whole genome shotgun (WGS) entry which is preliminary data.</text>
</comment>
<keyword evidence="2" id="KW-1185">Reference proteome</keyword>
<proteinExistence type="predicted"/>
<evidence type="ECO:0000313" key="2">
    <source>
        <dbReference type="Proteomes" id="UP001595711"/>
    </source>
</evidence>
<gene>
    <name evidence="1" type="ORF">ACFOOQ_17875</name>
</gene>
<dbReference type="Proteomes" id="UP001595711">
    <property type="component" value="Unassembled WGS sequence"/>
</dbReference>
<accession>A0ABV7VL01</accession>
<name>A0ABV7VL01_9PROT</name>
<dbReference type="EMBL" id="JBHRYJ010000004">
    <property type="protein sequence ID" value="MFC3677427.1"/>
    <property type="molecule type" value="Genomic_DNA"/>
</dbReference>
<dbReference type="InterPro" id="IPR024364">
    <property type="entry name" value="Baseplate_phage_T4-like"/>
</dbReference>
<evidence type="ECO:0000313" key="1">
    <source>
        <dbReference type="EMBL" id="MFC3677427.1"/>
    </source>
</evidence>